<dbReference type="EMBL" id="CP066744">
    <property type="protein sequence ID" value="QQK07335.1"/>
    <property type="molecule type" value="Genomic_DNA"/>
</dbReference>
<organism evidence="1 2">
    <name type="scientific">Miniphocaeibacter halophilus</name>
    <dbReference type="NCBI Taxonomy" id="2931922"/>
    <lineage>
        <taxon>Bacteria</taxon>
        <taxon>Bacillati</taxon>
        <taxon>Bacillota</taxon>
        <taxon>Tissierellia</taxon>
        <taxon>Tissierellales</taxon>
        <taxon>Peptoniphilaceae</taxon>
        <taxon>Miniphocaeibacter</taxon>
    </lineage>
</organism>
<keyword evidence="1" id="KW-0808">Transferase</keyword>
<evidence type="ECO:0000313" key="1">
    <source>
        <dbReference type="EMBL" id="QQK07335.1"/>
    </source>
</evidence>
<keyword evidence="2" id="KW-1185">Reference proteome</keyword>
<name>A0AC61MRW8_9FIRM</name>
<evidence type="ECO:0000313" key="2">
    <source>
        <dbReference type="Proteomes" id="UP000595814"/>
    </source>
</evidence>
<gene>
    <name evidence="1" type="primary">rsmI</name>
    <name evidence="1" type="ORF">JFY71_08410</name>
</gene>
<sequence>MENKLYIVPTPIGNLKDITLRALDVLKEVDVIYCEDTRNTVKLLNHYDIKNNLKSYHEHNEKLRTEEIARQIQSGLSIAIVSDAGMPGISDPGHTIIKYFIENNMEFEVLPGATASITALVSSGLDNDKFAFLGFVPREKKKLKEFYELLDNLQMTSIIYESVHRIKSTLKKLAEVYPNRKVVVCRELTKIYEEKISGTCNELYNIYKNKNNIKGEFVIVLDKAEVKEELLDIKKLLLEEINNGLSKKESVKAVTSKYGLNKNEVYKISLEL</sequence>
<dbReference type="EC" id="2.1.1.198" evidence="1"/>
<proteinExistence type="predicted"/>
<dbReference type="Proteomes" id="UP000595814">
    <property type="component" value="Chromosome"/>
</dbReference>
<protein>
    <submittedName>
        <fullName evidence="1">16S rRNA (Cytidine(1402)-2'-O)-methyltransferase</fullName>
        <ecNumber evidence="1">2.1.1.198</ecNumber>
    </submittedName>
</protein>
<reference evidence="1 2" key="1">
    <citation type="journal article" date="2022" name="Int. J. Syst. Evol. Microbiol.">
        <title>Miniphocaeibacter halophilus sp. nov., an ammonium-tolerant acetate-producing bacterium isolated from a biogas system.</title>
        <authorList>
            <person name="Schnurer A."/>
            <person name="Singh A."/>
            <person name="Bi S."/>
            <person name="Qiao W."/>
            <person name="Westerholm M."/>
        </authorList>
    </citation>
    <scope>NUCLEOTIDE SEQUENCE [LARGE SCALE GENOMIC DNA]</scope>
    <source>
        <strain evidence="1 2">AMB_01</strain>
    </source>
</reference>
<accession>A0AC61MRW8</accession>
<keyword evidence="1" id="KW-0489">Methyltransferase</keyword>